<organism evidence="1 2">
    <name type="scientific">Geobacter benzoatilyticus</name>
    <dbReference type="NCBI Taxonomy" id="2815309"/>
    <lineage>
        <taxon>Bacteria</taxon>
        <taxon>Pseudomonadati</taxon>
        <taxon>Thermodesulfobacteriota</taxon>
        <taxon>Desulfuromonadia</taxon>
        <taxon>Geobacterales</taxon>
        <taxon>Geobacteraceae</taxon>
        <taxon>Geobacter</taxon>
    </lineage>
</organism>
<dbReference type="Proteomes" id="UP000663651">
    <property type="component" value="Chromosome"/>
</dbReference>
<proteinExistence type="predicted"/>
<evidence type="ECO:0000313" key="2">
    <source>
        <dbReference type="Proteomes" id="UP000663651"/>
    </source>
</evidence>
<evidence type="ECO:0000313" key="1">
    <source>
        <dbReference type="EMBL" id="QSV45659.1"/>
    </source>
</evidence>
<gene>
    <name evidence="1" type="ORF">JZM60_16340</name>
</gene>
<accession>A0ABX7Q2N7</accession>
<evidence type="ECO:0008006" key="3">
    <source>
        <dbReference type="Google" id="ProtNLM"/>
    </source>
</evidence>
<reference evidence="1 2" key="1">
    <citation type="submission" date="2021-03" db="EMBL/GenBank/DDBJ databases">
        <title>Geobacter metallireducens gen. nov. sp. nov., a microorganism capable of coupling the complete oxidation of organic compounds to the reduction of iron and other metals.</title>
        <authorList>
            <person name="Li Y."/>
        </authorList>
    </citation>
    <scope>NUCLEOTIDE SEQUENCE [LARGE SCALE GENOMIC DNA]</scope>
    <source>
        <strain evidence="1 2">Jerry-YX</strain>
    </source>
</reference>
<sequence length="410" mass="45827">MVRRSIKFLFSLRYKFIFIAAVALLAVCANVVRFRPYWHFEGIYVFKGENSWLEIKDDTVLGDEDRLLLALPVKPVLNFLQGGVSHAAFGNQLKHEWFNFDGSGYVESRFVDGTRFLACFSRFLDSGARNTRGVFVGGKLSYDQDTADASTLNDTGVSFYDGTKWHHLWCNVNESIAPWSNPSALIPPSSWHFLGSSVAKNSPEEIVITSSHQVNIDGVPFRIDRVASFKAGTRYFTLAIRVSNIGGAPGGYYYVYGDEPWVSNYGTSEGNVGWVRDRLVAYEEALDPREHRWAGYFDYGNEAAGEKHIYSGIANFIEWKGNVTPDLVYFSNQIGTYAPPGSRVPLNHPDSRVLFLQWGPRLLDPGQSNTIILSIGMADRDPATGFPVKPDTSIDLAHLETFLPKISPLP</sequence>
<keyword evidence="2" id="KW-1185">Reference proteome</keyword>
<protein>
    <recommendedName>
        <fullName evidence="3">DUF4185 domain-containing protein</fullName>
    </recommendedName>
</protein>
<dbReference type="EMBL" id="CP071382">
    <property type="protein sequence ID" value="QSV45659.1"/>
    <property type="molecule type" value="Genomic_DNA"/>
</dbReference>
<name>A0ABX7Q2N7_9BACT</name>